<dbReference type="AlphaFoldDB" id="A0A271K6N3"/>
<dbReference type="Proteomes" id="UP000215931">
    <property type="component" value="Unassembled WGS sequence"/>
</dbReference>
<dbReference type="PANTHER" id="PTHR30269">
    <property type="entry name" value="TRANSMEMBRANE PROTEIN YFCA"/>
    <property type="match status" value="1"/>
</dbReference>
<dbReference type="PANTHER" id="PTHR30269:SF0">
    <property type="entry name" value="MEMBRANE TRANSPORTER PROTEIN YFCA-RELATED"/>
    <property type="match status" value="1"/>
</dbReference>
<keyword evidence="7 8" id="KW-0472">Membrane</keyword>
<accession>A0A271K6N3</accession>
<keyword evidence="3" id="KW-0813">Transport</keyword>
<feature type="transmembrane region" description="Helical" evidence="8">
    <location>
        <begin position="78"/>
        <end position="96"/>
    </location>
</feature>
<reference evidence="9 10" key="1">
    <citation type="submission" date="2017-08" db="EMBL/GenBank/DDBJ databases">
        <title>Mesorhizobium wenxinae sp. nov., a novel rhizobial species isolated from root nodules of chickpea (Cicer arietinum L.).</title>
        <authorList>
            <person name="Zhang J."/>
        </authorList>
    </citation>
    <scope>NUCLEOTIDE SEQUENCE [LARGE SCALE GENOMIC DNA]</scope>
    <source>
        <strain evidence="10">WYCCWR 10019</strain>
    </source>
</reference>
<evidence type="ECO:0000256" key="2">
    <source>
        <dbReference type="ARBA" id="ARBA00009142"/>
    </source>
</evidence>
<dbReference type="Pfam" id="PF01925">
    <property type="entry name" value="TauE"/>
    <property type="match status" value="1"/>
</dbReference>
<sequence length="261" mass="26962">MFDFFTQTVVILGAAAFAAGFLDSIAGGGGLITIPALLLAGFSPVEALGTNKLQGMFGSGSATIHYAAKGHVDLRRQLPSALLALAGSALGALLATFVPGDLLRALLPVLLIGIALYFALKPNMGDVDRARRLSPFLFGLILVPIVGFYDGLFGPGAGSFYMLAFVTLAGYGVLKATAHTKLLNFASNIGGFIVFAAAGVVYWKIGLMMGVAQFLGARVGASLAIRNGAKLIKPLLVMVCLALAIKLLADPAKPLRTLIGV</sequence>
<keyword evidence="5 8" id="KW-0812">Transmembrane</keyword>
<keyword evidence="10" id="KW-1185">Reference proteome</keyword>
<dbReference type="GO" id="GO:0005886">
    <property type="term" value="C:plasma membrane"/>
    <property type="evidence" value="ECO:0007669"/>
    <property type="project" value="UniProtKB-SubCell"/>
</dbReference>
<evidence type="ECO:0000256" key="4">
    <source>
        <dbReference type="ARBA" id="ARBA00022475"/>
    </source>
</evidence>
<name>A0A271K6N3_9HYPH</name>
<evidence type="ECO:0000256" key="7">
    <source>
        <dbReference type="ARBA" id="ARBA00023136"/>
    </source>
</evidence>
<evidence type="ECO:0000256" key="8">
    <source>
        <dbReference type="RuleBase" id="RU363041"/>
    </source>
</evidence>
<keyword evidence="4 8" id="KW-1003">Cell membrane</keyword>
<feature type="transmembrane region" description="Helical" evidence="8">
    <location>
        <begin position="102"/>
        <end position="120"/>
    </location>
</feature>
<comment type="similarity">
    <text evidence="2 8">Belongs to the 4-toluene sulfonate uptake permease (TSUP) (TC 2.A.102) family.</text>
</comment>
<proteinExistence type="inferred from homology"/>
<keyword evidence="6 8" id="KW-1133">Transmembrane helix</keyword>
<feature type="transmembrane region" description="Helical" evidence="8">
    <location>
        <begin position="132"/>
        <end position="152"/>
    </location>
</feature>
<feature type="transmembrane region" description="Helical" evidence="8">
    <location>
        <begin position="189"/>
        <end position="211"/>
    </location>
</feature>
<dbReference type="RefSeq" id="WP_095521953.1">
    <property type="nucleotide sequence ID" value="NZ_NPKH01000041.1"/>
</dbReference>
<organism evidence="9 10">
    <name type="scientific">Mesorhizobium wenxiniae</name>
    <dbReference type="NCBI Taxonomy" id="2014805"/>
    <lineage>
        <taxon>Bacteria</taxon>
        <taxon>Pseudomonadati</taxon>
        <taxon>Pseudomonadota</taxon>
        <taxon>Alphaproteobacteria</taxon>
        <taxon>Hyphomicrobiales</taxon>
        <taxon>Phyllobacteriaceae</taxon>
        <taxon>Mesorhizobium</taxon>
    </lineage>
</organism>
<dbReference type="OrthoDB" id="554695at2"/>
<evidence type="ECO:0000256" key="3">
    <source>
        <dbReference type="ARBA" id="ARBA00022448"/>
    </source>
</evidence>
<evidence type="ECO:0000256" key="5">
    <source>
        <dbReference type="ARBA" id="ARBA00022692"/>
    </source>
</evidence>
<feature type="transmembrane region" description="Helical" evidence="8">
    <location>
        <begin position="158"/>
        <end position="177"/>
    </location>
</feature>
<comment type="subcellular location">
    <subcellularLocation>
        <location evidence="1 8">Cell membrane</location>
        <topology evidence="1 8">Multi-pass membrane protein</topology>
    </subcellularLocation>
</comment>
<evidence type="ECO:0000256" key="6">
    <source>
        <dbReference type="ARBA" id="ARBA00022989"/>
    </source>
</evidence>
<comment type="caution">
    <text evidence="9">The sequence shown here is derived from an EMBL/GenBank/DDBJ whole genome shotgun (WGS) entry which is preliminary data.</text>
</comment>
<evidence type="ECO:0000256" key="1">
    <source>
        <dbReference type="ARBA" id="ARBA00004651"/>
    </source>
</evidence>
<gene>
    <name evidence="9" type="ORF">CIT31_32680</name>
</gene>
<dbReference type="EMBL" id="NPKH01000041">
    <property type="protein sequence ID" value="PAP91428.1"/>
    <property type="molecule type" value="Genomic_DNA"/>
</dbReference>
<evidence type="ECO:0000313" key="10">
    <source>
        <dbReference type="Proteomes" id="UP000215931"/>
    </source>
</evidence>
<dbReference type="InterPro" id="IPR052017">
    <property type="entry name" value="TSUP"/>
</dbReference>
<dbReference type="InterPro" id="IPR002781">
    <property type="entry name" value="TM_pro_TauE-like"/>
</dbReference>
<protein>
    <recommendedName>
        <fullName evidence="8">Probable membrane transporter protein</fullName>
    </recommendedName>
</protein>
<evidence type="ECO:0000313" key="9">
    <source>
        <dbReference type="EMBL" id="PAP91428.1"/>
    </source>
</evidence>